<evidence type="ECO:0000256" key="2">
    <source>
        <dbReference type="ARBA" id="ARBA00022803"/>
    </source>
</evidence>
<keyword evidence="4" id="KW-0732">Signal</keyword>
<evidence type="ECO:0000256" key="4">
    <source>
        <dbReference type="SAM" id="SignalP"/>
    </source>
</evidence>
<protein>
    <submittedName>
        <fullName evidence="5">Tetratricopeptide repeat protein</fullName>
    </submittedName>
</protein>
<organism evidence="5 6">
    <name type="scientific">Halalkalibaculum roseum</name>
    <dbReference type="NCBI Taxonomy" id="2709311"/>
    <lineage>
        <taxon>Bacteria</taxon>
        <taxon>Pseudomonadati</taxon>
        <taxon>Balneolota</taxon>
        <taxon>Balneolia</taxon>
        <taxon>Balneolales</taxon>
        <taxon>Balneolaceae</taxon>
        <taxon>Halalkalibaculum</taxon>
    </lineage>
</organism>
<dbReference type="PROSITE" id="PS50005">
    <property type="entry name" value="TPR"/>
    <property type="match status" value="1"/>
</dbReference>
<dbReference type="InterPro" id="IPR011990">
    <property type="entry name" value="TPR-like_helical_dom_sf"/>
</dbReference>
<reference evidence="5 6" key="1">
    <citation type="submission" date="2020-02" db="EMBL/GenBank/DDBJ databases">
        <title>Balneolaceae bacterium YR4-1, complete genome.</title>
        <authorList>
            <person name="Li Y."/>
            <person name="Wu S."/>
        </authorList>
    </citation>
    <scope>NUCLEOTIDE SEQUENCE [LARGE SCALE GENOMIC DNA]</scope>
    <source>
        <strain evidence="5 6">YR4-1</strain>
    </source>
</reference>
<dbReference type="InterPro" id="IPR019734">
    <property type="entry name" value="TPR_rpt"/>
</dbReference>
<evidence type="ECO:0000256" key="1">
    <source>
        <dbReference type="ARBA" id="ARBA00022737"/>
    </source>
</evidence>
<accession>A0A6M1T967</accession>
<dbReference type="InterPro" id="IPR050498">
    <property type="entry name" value="Ycf3"/>
</dbReference>
<dbReference type="Pfam" id="PF14559">
    <property type="entry name" value="TPR_19"/>
    <property type="match status" value="1"/>
</dbReference>
<feature type="signal peptide" evidence="4">
    <location>
        <begin position="1"/>
        <end position="23"/>
    </location>
</feature>
<dbReference type="Pfam" id="PF13181">
    <property type="entry name" value="TPR_8"/>
    <property type="match status" value="2"/>
</dbReference>
<evidence type="ECO:0000313" key="5">
    <source>
        <dbReference type="EMBL" id="NGP76733.1"/>
    </source>
</evidence>
<dbReference type="Proteomes" id="UP000473278">
    <property type="component" value="Unassembled WGS sequence"/>
</dbReference>
<comment type="caution">
    <text evidence="5">The sequence shown here is derived from an EMBL/GenBank/DDBJ whole genome shotgun (WGS) entry which is preliminary data.</text>
</comment>
<name>A0A6M1T967_9BACT</name>
<dbReference type="EMBL" id="JAALLT010000003">
    <property type="protein sequence ID" value="NGP76733.1"/>
    <property type="molecule type" value="Genomic_DNA"/>
</dbReference>
<keyword evidence="1" id="KW-0677">Repeat</keyword>
<feature type="chain" id="PRO_5027034599" evidence="4">
    <location>
        <begin position="24"/>
        <end position="337"/>
    </location>
</feature>
<dbReference type="SMART" id="SM00028">
    <property type="entry name" value="TPR"/>
    <property type="match status" value="7"/>
</dbReference>
<dbReference type="PANTHER" id="PTHR44858:SF1">
    <property type="entry name" value="UDP-N-ACETYLGLUCOSAMINE--PEPTIDE N-ACETYLGLUCOSAMINYLTRANSFERASE SPINDLY-RELATED"/>
    <property type="match status" value="1"/>
</dbReference>
<dbReference type="Pfam" id="PF13431">
    <property type="entry name" value="TPR_17"/>
    <property type="match status" value="1"/>
</dbReference>
<sequence length="337" mass="37948">MKKISVRFLLGLMLVGFSTNLMAQDRGAAVQAFNKALELAKSNEYDQAIEMYNQAIAQAEQLGEEGQDIVQRVEKQLPSIYYQKALASYKEFQKAKSLSSLETTIENFQEASEMSSEYGNDDISGKADQVVTQLYYTKSILQYKSSNYSESLASLNQAIERNPNYAKAYYQKGIVLKNQESSNFERALEQFDQAIEVGNRVNDNQIVRKAREAAHDELLYRGSKATESKNYKTAVTLLDRALEYETESADAHYRLAEAYNKQALWNQAISHANTALELENGGRTEKAKIYFELGTAYKNQGNVEQACGAFKNAAFGSFKSPAEHQMEFELKCESTTN</sequence>
<dbReference type="AlphaFoldDB" id="A0A6M1T967"/>
<dbReference type="SUPFAM" id="SSF81901">
    <property type="entry name" value="HCP-like"/>
    <property type="match status" value="1"/>
</dbReference>
<gene>
    <name evidence="5" type="ORF">G3570_08815</name>
</gene>
<keyword evidence="2 3" id="KW-0802">TPR repeat</keyword>
<evidence type="ECO:0000313" key="6">
    <source>
        <dbReference type="Proteomes" id="UP000473278"/>
    </source>
</evidence>
<dbReference type="PANTHER" id="PTHR44858">
    <property type="entry name" value="TETRATRICOPEPTIDE REPEAT PROTEIN 6"/>
    <property type="match status" value="1"/>
</dbReference>
<keyword evidence="6" id="KW-1185">Reference proteome</keyword>
<evidence type="ECO:0000256" key="3">
    <source>
        <dbReference type="PROSITE-ProRule" id="PRU00339"/>
    </source>
</evidence>
<dbReference type="Gene3D" id="1.25.40.10">
    <property type="entry name" value="Tetratricopeptide repeat domain"/>
    <property type="match status" value="2"/>
</dbReference>
<feature type="repeat" description="TPR" evidence="3">
    <location>
        <begin position="132"/>
        <end position="165"/>
    </location>
</feature>
<proteinExistence type="predicted"/>